<sequence length="355" mass="41848">MCINPSHIWVLRGPKHEKLPVPCKQCWRCRKNRVNDYVARAMAEAAHSQRVCTVTLTYAPRDDLADKILHSKHFQLFMKLLRRAGHKVRYFVVGEYGDLKGRAHFHAILFFQRLLPRVDQYPLYDRGISPRYKDDYPAGKSQDDAPFCDEIPQMRMTHIREWPHGHIKVDWRADERAIRYICKYLLKGTKEYWFSLSKKPALGHEWFQEKAKLARDLAVLPSGFEYLPPGGDPTKPYLMTGATRRDYLNAITQDPADMASASEWVQKTFEKHHRQRLLDEWVSLSSEEMAEIIAHHMQSHFEHLEQVQREKRQLAVDNLLDQLRQSPHGWLRREKGRYVPGYPFSVWPRKKQHGS</sequence>
<dbReference type="InterPro" id="IPR056906">
    <property type="entry name" value="ORF2/G2P_dom"/>
</dbReference>
<keyword evidence="3" id="KW-1185">Reference proteome</keyword>
<evidence type="ECO:0000313" key="2">
    <source>
        <dbReference type="EMBL" id="SEH91249.1"/>
    </source>
</evidence>
<organism evidence="2 3">
    <name type="scientific">Paracoccus alkenifer</name>
    <dbReference type="NCBI Taxonomy" id="65735"/>
    <lineage>
        <taxon>Bacteria</taxon>
        <taxon>Pseudomonadati</taxon>
        <taxon>Pseudomonadota</taxon>
        <taxon>Alphaproteobacteria</taxon>
        <taxon>Rhodobacterales</taxon>
        <taxon>Paracoccaceae</taxon>
        <taxon>Paracoccus</taxon>
    </lineage>
</organism>
<dbReference type="Pfam" id="PF23343">
    <property type="entry name" value="REP_ORF2-G2P"/>
    <property type="match status" value="1"/>
</dbReference>
<protein>
    <recommendedName>
        <fullName evidence="1">Replication-associated protein ORF2/G2P domain-containing protein</fullName>
    </recommendedName>
</protein>
<feature type="domain" description="Replication-associated protein ORF2/G2P" evidence="1">
    <location>
        <begin position="52"/>
        <end position="188"/>
    </location>
</feature>
<dbReference type="Proteomes" id="UP000199125">
    <property type="component" value="Unassembled WGS sequence"/>
</dbReference>
<gene>
    <name evidence="2" type="ORF">SAMN04488075_1789</name>
</gene>
<evidence type="ECO:0000313" key="3">
    <source>
        <dbReference type="Proteomes" id="UP000199125"/>
    </source>
</evidence>
<proteinExistence type="predicted"/>
<accession>A0A1H6LR92</accession>
<dbReference type="EMBL" id="FNXG01000002">
    <property type="protein sequence ID" value="SEH91249.1"/>
    <property type="molecule type" value="Genomic_DNA"/>
</dbReference>
<dbReference type="STRING" id="65735.SAMN04488075_1789"/>
<reference evidence="3" key="1">
    <citation type="submission" date="2016-10" db="EMBL/GenBank/DDBJ databases">
        <authorList>
            <person name="Varghese N."/>
            <person name="Submissions S."/>
        </authorList>
    </citation>
    <scope>NUCLEOTIDE SEQUENCE [LARGE SCALE GENOMIC DNA]</scope>
    <source>
        <strain evidence="3">DSM 11593</strain>
    </source>
</reference>
<evidence type="ECO:0000259" key="1">
    <source>
        <dbReference type="Pfam" id="PF23343"/>
    </source>
</evidence>
<dbReference type="AlphaFoldDB" id="A0A1H6LR92"/>
<name>A0A1H6LR92_9RHOB</name>